<dbReference type="Proteomes" id="UP000596661">
    <property type="component" value="Unassembled WGS sequence"/>
</dbReference>
<sequence>MTLHISNTLPLVWAITFFFTILPKLDNTIFLLVKASQYESPSPSSQAPAPAPNSVTANLEEPQLNSLFQTDWCKDKHLFNRSMHYYCNQSFITCDNAGHITQILQYIFYDGENPERKGTLQNFSTSCFKHLVHLDLSFARLEGVIPPGIGALSKLTYLDLSHNAFTGRLPLSLTNLSRLVKLDLSFNQLNNSITQKLGNLKNLVELNLGNNILTGSYH</sequence>
<keyword evidence="5" id="KW-0732">Signal</keyword>
<dbReference type="OrthoDB" id="2105857at2759"/>
<evidence type="ECO:0000256" key="6">
    <source>
        <dbReference type="ARBA" id="ARBA00022737"/>
    </source>
</evidence>
<evidence type="ECO:0000313" key="10">
    <source>
        <dbReference type="Proteomes" id="UP000596661"/>
    </source>
</evidence>
<name>A0A803RBI5_CANSA</name>
<keyword evidence="7" id="KW-0472">Membrane</keyword>
<dbReference type="FunFam" id="3.80.10.10:FF:000400">
    <property type="entry name" value="Nuclear pore complex protein NUP107"/>
    <property type="match status" value="1"/>
</dbReference>
<dbReference type="Gramene" id="novel_model_7434_5bd9a17a">
    <property type="protein sequence ID" value="cds.novel_model_7434_5bd9a17a"/>
    <property type="gene ID" value="novel_gene_3962_5bd9a17a"/>
</dbReference>
<keyword evidence="4" id="KW-0433">Leucine-rich repeat</keyword>
<evidence type="ECO:0000256" key="8">
    <source>
        <dbReference type="ARBA" id="ARBA00038043"/>
    </source>
</evidence>
<keyword evidence="6" id="KW-0677">Repeat</keyword>
<evidence type="ECO:0000256" key="5">
    <source>
        <dbReference type="ARBA" id="ARBA00022729"/>
    </source>
</evidence>
<keyword evidence="3" id="KW-0964">Secreted</keyword>
<keyword evidence="10" id="KW-1185">Reference proteome</keyword>
<dbReference type="Gene3D" id="3.80.10.10">
    <property type="entry name" value="Ribonuclease Inhibitor"/>
    <property type="match status" value="1"/>
</dbReference>
<dbReference type="InterPro" id="IPR032675">
    <property type="entry name" value="LRR_dom_sf"/>
</dbReference>
<evidence type="ECO:0000256" key="4">
    <source>
        <dbReference type="ARBA" id="ARBA00022614"/>
    </source>
</evidence>
<evidence type="ECO:0000256" key="7">
    <source>
        <dbReference type="ARBA" id="ARBA00023136"/>
    </source>
</evidence>
<dbReference type="Pfam" id="PF13855">
    <property type="entry name" value="LRR_8"/>
    <property type="match status" value="1"/>
</dbReference>
<dbReference type="InterPro" id="IPR053211">
    <property type="entry name" value="DNA_repair-toleration"/>
</dbReference>
<dbReference type="SUPFAM" id="SSF52058">
    <property type="entry name" value="L domain-like"/>
    <property type="match status" value="1"/>
</dbReference>
<dbReference type="PANTHER" id="PTHR48060">
    <property type="entry name" value="DNA DAMAGE-REPAIR/TOLERATION PROTEIN DRT100"/>
    <property type="match status" value="1"/>
</dbReference>
<comment type="subcellular location">
    <subcellularLocation>
        <location evidence="2">Membrane</location>
    </subcellularLocation>
    <subcellularLocation>
        <location evidence="1">Secreted</location>
        <location evidence="1">Cell wall</location>
    </subcellularLocation>
</comment>
<dbReference type="PRINTS" id="PR00019">
    <property type="entry name" value="LEURICHRPT"/>
</dbReference>
<dbReference type="EMBL" id="UZAU01000832">
    <property type="status" value="NOT_ANNOTATED_CDS"/>
    <property type="molecule type" value="Genomic_DNA"/>
</dbReference>
<evidence type="ECO:0000256" key="1">
    <source>
        <dbReference type="ARBA" id="ARBA00004191"/>
    </source>
</evidence>
<reference evidence="9" key="1">
    <citation type="submission" date="2021-03" db="UniProtKB">
        <authorList>
            <consortium name="EnsemblPlants"/>
        </authorList>
    </citation>
    <scope>IDENTIFICATION</scope>
</reference>
<organism evidence="9 10">
    <name type="scientific">Cannabis sativa</name>
    <name type="common">Hemp</name>
    <name type="synonym">Marijuana</name>
    <dbReference type="NCBI Taxonomy" id="3483"/>
    <lineage>
        <taxon>Eukaryota</taxon>
        <taxon>Viridiplantae</taxon>
        <taxon>Streptophyta</taxon>
        <taxon>Embryophyta</taxon>
        <taxon>Tracheophyta</taxon>
        <taxon>Spermatophyta</taxon>
        <taxon>Magnoliopsida</taxon>
        <taxon>eudicotyledons</taxon>
        <taxon>Gunneridae</taxon>
        <taxon>Pentapetalae</taxon>
        <taxon>rosids</taxon>
        <taxon>fabids</taxon>
        <taxon>Rosales</taxon>
        <taxon>Cannabaceae</taxon>
        <taxon>Cannabis</taxon>
    </lineage>
</organism>
<comment type="similarity">
    <text evidence="8">Belongs to the polygalacturonase-inhibiting protein family.</text>
</comment>
<dbReference type="InterPro" id="IPR001611">
    <property type="entry name" value="Leu-rich_rpt"/>
</dbReference>
<protein>
    <submittedName>
        <fullName evidence="9">Uncharacterized protein</fullName>
    </submittedName>
</protein>
<dbReference type="AlphaFoldDB" id="A0A803RBI5"/>
<dbReference type="PANTHER" id="PTHR48060:SF24">
    <property type="entry name" value="NON-SPECIFIC SERINE_THREONINE PROTEIN KINASE"/>
    <property type="match status" value="1"/>
</dbReference>
<proteinExistence type="inferred from homology"/>
<dbReference type="GO" id="GO:0016020">
    <property type="term" value="C:membrane"/>
    <property type="evidence" value="ECO:0007669"/>
    <property type="project" value="UniProtKB-SubCell"/>
</dbReference>
<evidence type="ECO:0000256" key="3">
    <source>
        <dbReference type="ARBA" id="ARBA00022512"/>
    </source>
</evidence>
<accession>A0A803RBI5</accession>
<keyword evidence="3" id="KW-0134">Cell wall</keyword>
<evidence type="ECO:0000313" key="9">
    <source>
        <dbReference type="EnsemblPlants" id="cds.novel_model_7434_5bd9a17a"/>
    </source>
</evidence>
<evidence type="ECO:0000256" key="2">
    <source>
        <dbReference type="ARBA" id="ARBA00004370"/>
    </source>
</evidence>
<dbReference type="EnsemblPlants" id="novel_model_7434_5bd9a17a">
    <property type="protein sequence ID" value="cds.novel_model_7434_5bd9a17a"/>
    <property type="gene ID" value="novel_gene_3962_5bd9a17a"/>
</dbReference>